<dbReference type="GO" id="GO:0004222">
    <property type="term" value="F:metalloendopeptidase activity"/>
    <property type="evidence" value="ECO:0007669"/>
    <property type="project" value="TreeGrafter"/>
</dbReference>
<dbReference type="EMBL" id="RBZP01000006">
    <property type="protein sequence ID" value="RKQ33453.1"/>
    <property type="molecule type" value="Genomic_DNA"/>
</dbReference>
<dbReference type="PANTHER" id="PTHR21666:SF285">
    <property type="entry name" value="M23 FAMILY METALLOPEPTIDASE"/>
    <property type="match status" value="1"/>
</dbReference>
<dbReference type="Gene3D" id="2.70.70.10">
    <property type="entry name" value="Glucose Permease (Domain IIA)"/>
    <property type="match status" value="1"/>
</dbReference>
<proteinExistence type="predicted"/>
<feature type="transmembrane region" description="Helical" evidence="1">
    <location>
        <begin position="98"/>
        <end position="118"/>
    </location>
</feature>
<accession>A0A495A208</accession>
<dbReference type="Proteomes" id="UP000269301">
    <property type="component" value="Unassembled WGS sequence"/>
</dbReference>
<dbReference type="RefSeq" id="WP_121204184.1">
    <property type="nucleotide sequence ID" value="NZ_RBZP01000006.1"/>
</dbReference>
<dbReference type="Pfam" id="PF01551">
    <property type="entry name" value="Peptidase_M23"/>
    <property type="match status" value="1"/>
</dbReference>
<name>A0A495A208_9BACI</name>
<evidence type="ECO:0000259" key="2">
    <source>
        <dbReference type="Pfam" id="PF01551"/>
    </source>
</evidence>
<keyword evidence="4" id="KW-1185">Reference proteome</keyword>
<gene>
    <name evidence="3" type="ORF">D8M06_09590</name>
</gene>
<dbReference type="InterPro" id="IPR011055">
    <property type="entry name" value="Dup_hybrid_motif"/>
</dbReference>
<feature type="domain" description="M23ase beta-sheet core" evidence="2">
    <location>
        <begin position="190"/>
        <end position="283"/>
    </location>
</feature>
<keyword evidence="1" id="KW-0812">Transmembrane</keyword>
<protein>
    <submittedName>
        <fullName evidence="3">M23 family metallopeptidase</fullName>
    </submittedName>
</protein>
<evidence type="ECO:0000313" key="3">
    <source>
        <dbReference type="EMBL" id="RKQ33453.1"/>
    </source>
</evidence>
<dbReference type="PANTHER" id="PTHR21666">
    <property type="entry name" value="PEPTIDASE-RELATED"/>
    <property type="match status" value="1"/>
</dbReference>
<dbReference type="InterPro" id="IPR016047">
    <property type="entry name" value="M23ase_b-sheet_dom"/>
</dbReference>
<dbReference type="AlphaFoldDB" id="A0A495A208"/>
<dbReference type="CDD" id="cd12797">
    <property type="entry name" value="M23_peptidase"/>
    <property type="match status" value="1"/>
</dbReference>
<feature type="transmembrane region" description="Helical" evidence="1">
    <location>
        <begin position="32"/>
        <end position="50"/>
    </location>
</feature>
<dbReference type="OrthoDB" id="9809488at2"/>
<dbReference type="InterPro" id="IPR050570">
    <property type="entry name" value="Cell_wall_metabolism_enzyme"/>
</dbReference>
<sequence>MVIEILKVIGIQLILPAAFIISLWRAKYTNRLDWLIQVLFTLIFITWLVMAGRWDWLGYYLRFLWIIPTLLAIYLSYRKTRALPFRKPLETNEKISRGINIFLIIIFGLYNVAVFISFSSTSKEEAIELTFPLKDGTYYIAHGGSTTMMNYHNSYDPQAFALDVLALNNYGARANGLYPKDLDKYVIYGDILYSPCSGNVLETEENLPDLTPPEMDPQQPKGNYVAIQCENSDAIIYIAHMQENSITVESGQFIEESQPIGSVGNSGNTSEPHLHIHAEKDGVGVPLKFDGEFLVRNDLVKQKEE</sequence>
<dbReference type="SUPFAM" id="SSF51261">
    <property type="entry name" value="Duplicated hybrid motif"/>
    <property type="match status" value="1"/>
</dbReference>
<organism evidence="3 4">
    <name type="scientific">Oceanobacillus halophilus</name>
    <dbReference type="NCBI Taxonomy" id="930130"/>
    <lineage>
        <taxon>Bacteria</taxon>
        <taxon>Bacillati</taxon>
        <taxon>Bacillota</taxon>
        <taxon>Bacilli</taxon>
        <taxon>Bacillales</taxon>
        <taxon>Bacillaceae</taxon>
        <taxon>Oceanobacillus</taxon>
    </lineage>
</organism>
<keyword evidence="1" id="KW-0472">Membrane</keyword>
<comment type="caution">
    <text evidence="3">The sequence shown here is derived from an EMBL/GenBank/DDBJ whole genome shotgun (WGS) entry which is preliminary data.</text>
</comment>
<reference evidence="3 4" key="1">
    <citation type="journal article" date="2016" name="Int. J. Syst. Evol. Microbiol.">
        <title>Oceanobacillus halophilus sp. nov., a novel moderately halophilic bacterium from a hypersaline lake.</title>
        <authorList>
            <person name="Amoozegar M.A."/>
            <person name="Bagheri M."/>
            <person name="Makhdoumi A."/>
            <person name="Nikou M.M."/>
            <person name="Fazeli S.A.S."/>
            <person name="Schumann P."/>
            <person name="Sproer C."/>
            <person name="Sanchez-Porro C."/>
            <person name="Ventosa A."/>
        </authorList>
    </citation>
    <scope>NUCLEOTIDE SEQUENCE [LARGE SCALE GENOMIC DNA]</scope>
    <source>
        <strain evidence="3 4">DSM 23996</strain>
    </source>
</reference>
<keyword evidence="1" id="KW-1133">Transmembrane helix</keyword>
<feature type="transmembrane region" description="Helical" evidence="1">
    <location>
        <begin position="56"/>
        <end position="77"/>
    </location>
</feature>
<feature type="transmembrane region" description="Helical" evidence="1">
    <location>
        <begin position="6"/>
        <end position="25"/>
    </location>
</feature>
<evidence type="ECO:0000313" key="4">
    <source>
        <dbReference type="Proteomes" id="UP000269301"/>
    </source>
</evidence>
<evidence type="ECO:0000256" key="1">
    <source>
        <dbReference type="SAM" id="Phobius"/>
    </source>
</evidence>